<evidence type="ECO:0000313" key="10">
    <source>
        <dbReference type="Proteomes" id="UP001487740"/>
    </source>
</evidence>
<comment type="caution">
    <text evidence="9">The sequence shown here is derived from an EMBL/GenBank/DDBJ whole genome shotgun (WGS) entry which is preliminary data.</text>
</comment>
<evidence type="ECO:0000256" key="4">
    <source>
        <dbReference type="ARBA" id="ARBA00023136"/>
    </source>
</evidence>
<evidence type="ECO:0000259" key="8">
    <source>
        <dbReference type="PROSITE" id="PS51225"/>
    </source>
</evidence>
<gene>
    <name evidence="9" type="ORF">O3P69_019436</name>
</gene>
<dbReference type="PANTHER" id="PTHR22776">
    <property type="entry name" value="MARVEL-CONTAINING POTENTIAL LIPID RAFT-ASSOCIATED PROTEIN"/>
    <property type="match status" value="1"/>
</dbReference>
<dbReference type="GO" id="GO:0016020">
    <property type="term" value="C:membrane"/>
    <property type="evidence" value="ECO:0007669"/>
    <property type="project" value="UniProtKB-SubCell"/>
</dbReference>
<organism evidence="9 10">
    <name type="scientific">Scylla paramamosain</name>
    <name type="common">Mud crab</name>
    <dbReference type="NCBI Taxonomy" id="85552"/>
    <lineage>
        <taxon>Eukaryota</taxon>
        <taxon>Metazoa</taxon>
        <taxon>Ecdysozoa</taxon>
        <taxon>Arthropoda</taxon>
        <taxon>Crustacea</taxon>
        <taxon>Multicrustacea</taxon>
        <taxon>Malacostraca</taxon>
        <taxon>Eumalacostraca</taxon>
        <taxon>Eucarida</taxon>
        <taxon>Decapoda</taxon>
        <taxon>Pleocyemata</taxon>
        <taxon>Brachyura</taxon>
        <taxon>Eubrachyura</taxon>
        <taxon>Portunoidea</taxon>
        <taxon>Portunidae</taxon>
        <taxon>Portuninae</taxon>
        <taxon>Scylla</taxon>
    </lineage>
</organism>
<evidence type="ECO:0000256" key="6">
    <source>
        <dbReference type="SAM" id="MobiDB-lite"/>
    </source>
</evidence>
<dbReference type="InterPro" id="IPR050578">
    <property type="entry name" value="MARVEL-CKLF_proteins"/>
</dbReference>
<dbReference type="PROSITE" id="PS51225">
    <property type="entry name" value="MARVEL"/>
    <property type="match status" value="1"/>
</dbReference>
<evidence type="ECO:0000256" key="5">
    <source>
        <dbReference type="PROSITE-ProRule" id="PRU00581"/>
    </source>
</evidence>
<sequence length="173" mass="19212">MASVRRKYFINTAHLKIYEGKLKIAHLIVAVIVFISVMASDYPRSSPANWISFVSMAAFWTSAVLLFLHCINAVVLLSVVPWGLLELGYTCIWTFFWFVSGCVAADYASQGAGDAFAVAAFFSFVGMIIFGFNAFIYYKKWREGALSANQPPRTTTTTTTTPPQPPNVDVPKY</sequence>
<dbReference type="PANTHER" id="PTHR22776:SF49">
    <property type="entry name" value="MARVEL DOMAIN-CONTAINING PROTEIN"/>
    <property type="match status" value="1"/>
</dbReference>
<evidence type="ECO:0000256" key="3">
    <source>
        <dbReference type="ARBA" id="ARBA00022989"/>
    </source>
</evidence>
<protein>
    <recommendedName>
        <fullName evidence="8">MARVEL domain-containing protein</fullName>
    </recommendedName>
</protein>
<reference evidence="9 10" key="1">
    <citation type="submission" date="2023-03" db="EMBL/GenBank/DDBJ databases">
        <title>High-quality genome of Scylla paramamosain provides insights in environmental adaptation.</title>
        <authorList>
            <person name="Zhang L."/>
        </authorList>
    </citation>
    <scope>NUCLEOTIDE SEQUENCE [LARGE SCALE GENOMIC DNA]</scope>
    <source>
        <strain evidence="9">LZ_2023a</strain>
        <tissue evidence="9">Muscle</tissue>
    </source>
</reference>
<evidence type="ECO:0000256" key="7">
    <source>
        <dbReference type="SAM" id="Phobius"/>
    </source>
</evidence>
<feature type="compositionally biased region" description="Low complexity" evidence="6">
    <location>
        <begin position="150"/>
        <end position="161"/>
    </location>
</feature>
<feature type="compositionally biased region" description="Pro residues" evidence="6">
    <location>
        <begin position="162"/>
        <end position="173"/>
    </location>
</feature>
<dbReference type="AlphaFoldDB" id="A0AAW0SZU9"/>
<feature type="transmembrane region" description="Helical" evidence="7">
    <location>
        <begin position="21"/>
        <end position="39"/>
    </location>
</feature>
<dbReference type="InterPro" id="IPR008253">
    <property type="entry name" value="Marvel"/>
</dbReference>
<comment type="subcellular location">
    <subcellularLocation>
        <location evidence="1">Membrane</location>
        <topology evidence="1">Multi-pass membrane protein</topology>
    </subcellularLocation>
</comment>
<feature type="region of interest" description="Disordered" evidence="6">
    <location>
        <begin position="148"/>
        <end position="173"/>
    </location>
</feature>
<accession>A0AAW0SZU9</accession>
<feature type="transmembrane region" description="Helical" evidence="7">
    <location>
        <begin position="115"/>
        <end position="138"/>
    </location>
</feature>
<keyword evidence="10" id="KW-1185">Reference proteome</keyword>
<dbReference type="EMBL" id="JARAKH010000043">
    <property type="protein sequence ID" value="KAK8379507.1"/>
    <property type="molecule type" value="Genomic_DNA"/>
</dbReference>
<proteinExistence type="predicted"/>
<keyword evidence="3 7" id="KW-1133">Transmembrane helix</keyword>
<keyword evidence="2 5" id="KW-0812">Transmembrane</keyword>
<dbReference type="Pfam" id="PF01284">
    <property type="entry name" value="MARVEL"/>
    <property type="match status" value="1"/>
</dbReference>
<feature type="domain" description="MARVEL" evidence="8">
    <location>
        <begin position="14"/>
        <end position="142"/>
    </location>
</feature>
<keyword evidence="4 5" id="KW-0472">Membrane</keyword>
<evidence type="ECO:0000313" key="9">
    <source>
        <dbReference type="EMBL" id="KAK8379507.1"/>
    </source>
</evidence>
<dbReference type="Proteomes" id="UP001487740">
    <property type="component" value="Unassembled WGS sequence"/>
</dbReference>
<evidence type="ECO:0000256" key="1">
    <source>
        <dbReference type="ARBA" id="ARBA00004141"/>
    </source>
</evidence>
<evidence type="ECO:0000256" key="2">
    <source>
        <dbReference type="ARBA" id="ARBA00022692"/>
    </source>
</evidence>
<feature type="transmembrane region" description="Helical" evidence="7">
    <location>
        <begin position="87"/>
        <end position="109"/>
    </location>
</feature>
<feature type="transmembrane region" description="Helical" evidence="7">
    <location>
        <begin position="59"/>
        <end position="80"/>
    </location>
</feature>
<name>A0AAW0SZU9_SCYPA</name>